<reference evidence="2 3" key="1">
    <citation type="submission" date="2016-03" db="EMBL/GenBank/DDBJ databases">
        <title>Comparative genomics of the ectomycorrhizal sister species Rhizopogon vinicolor and Rhizopogon vesiculosus (Basidiomycota: Boletales) reveals a divergence of the mating type B locus.</title>
        <authorList>
            <person name="Mujic A.B."/>
            <person name="Kuo A."/>
            <person name="Tritt A."/>
            <person name="Lipzen A."/>
            <person name="Chen C."/>
            <person name="Johnson J."/>
            <person name="Sharma A."/>
            <person name="Barry K."/>
            <person name="Grigoriev I.V."/>
            <person name="Spatafora J.W."/>
        </authorList>
    </citation>
    <scope>NUCLEOTIDE SEQUENCE [LARGE SCALE GENOMIC DNA]</scope>
    <source>
        <strain evidence="2 3">AM-OR11-056</strain>
    </source>
</reference>
<evidence type="ECO:0000313" key="2">
    <source>
        <dbReference type="EMBL" id="OJA08984.1"/>
    </source>
</evidence>
<keyword evidence="1" id="KW-0472">Membrane</keyword>
<dbReference type="Proteomes" id="UP000183567">
    <property type="component" value="Unassembled WGS sequence"/>
</dbReference>
<sequence length="54" mass="5693">MNSKGDVGELNTKSASRSTIIVLTGTMLGMLIVPYITIHTFTIQPSSSSSSATF</sequence>
<keyword evidence="3" id="KW-1185">Reference proteome</keyword>
<evidence type="ECO:0000256" key="1">
    <source>
        <dbReference type="SAM" id="Phobius"/>
    </source>
</evidence>
<evidence type="ECO:0000313" key="3">
    <source>
        <dbReference type="Proteomes" id="UP000183567"/>
    </source>
</evidence>
<feature type="transmembrane region" description="Helical" evidence="1">
    <location>
        <begin position="20"/>
        <end position="38"/>
    </location>
</feature>
<organism evidence="2 3">
    <name type="scientific">Rhizopogon vesiculosus</name>
    <dbReference type="NCBI Taxonomy" id="180088"/>
    <lineage>
        <taxon>Eukaryota</taxon>
        <taxon>Fungi</taxon>
        <taxon>Dikarya</taxon>
        <taxon>Basidiomycota</taxon>
        <taxon>Agaricomycotina</taxon>
        <taxon>Agaricomycetes</taxon>
        <taxon>Agaricomycetidae</taxon>
        <taxon>Boletales</taxon>
        <taxon>Suillineae</taxon>
        <taxon>Rhizopogonaceae</taxon>
        <taxon>Rhizopogon</taxon>
    </lineage>
</organism>
<keyword evidence="1" id="KW-1133">Transmembrane helix</keyword>
<dbReference type="AlphaFoldDB" id="A0A1J8Q6N2"/>
<accession>A0A1J8Q6N2</accession>
<name>A0A1J8Q6N2_9AGAM</name>
<dbReference type="OrthoDB" id="364779at2759"/>
<protein>
    <submittedName>
        <fullName evidence="2">Uncharacterized protein</fullName>
    </submittedName>
</protein>
<proteinExistence type="predicted"/>
<keyword evidence="1" id="KW-0812">Transmembrane</keyword>
<dbReference type="EMBL" id="LVVM01006072">
    <property type="protein sequence ID" value="OJA08984.1"/>
    <property type="molecule type" value="Genomic_DNA"/>
</dbReference>
<comment type="caution">
    <text evidence="2">The sequence shown here is derived from an EMBL/GenBank/DDBJ whole genome shotgun (WGS) entry which is preliminary data.</text>
</comment>
<gene>
    <name evidence="2" type="ORF">AZE42_08063</name>
</gene>